<dbReference type="KEGG" id="ttf:THTE_1066"/>
<keyword evidence="9 12" id="KW-0238">DNA-binding</keyword>
<dbReference type="PROSITE" id="PS51749">
    <property type="entry name" value="HNH_CAS9"/>
    <property type="match status" value="1"/>
</dbReference>
<dbReference type="InterPro" id="IPR003615">
    <property type="entry name" value="HNH_nuc"/>
</dbReference>
<evidence type="ECO:0000256" key="11">
    <source>
        <dbReference type="ARBA" id="ARBA00046380"/>
    </source>
</evidence>
<dbReference type="InterPro" id="IPR033114">
    <property type="entry name" value="HNH_CAS9"/>
</dbReference>
<evidence type="ECO:0000256" key="9">
    <source>
        <dbReference type="ARBA" id="ARBA00023125"/>
    </source>
</evidence>
<evidence type="ECO:0000256" key="12">
    <source>
        <dbReference type="PROSITE-ProRule" id="PRU01085"/>
    </source>
</evidence>
<evidence type="ECO:0000259" key="13">
    <source>
        <dbReference type="PROSITE" id="PS51749"/>
    </source>
</evidence>
<evidence type="ECO:0000256" key="3">
    <source>
        <dbReference type="ARBA" id="ARBA00022723"/>
    </source>
</evidence>
<dbReference type="CDD" id="cd00085">
    <property type="entry name" value="HNHc"/>
    <property type="match status" value="1"/>
</dbReference>
<evidence type="ECO:0000256" key="10">
    <source>
        <dbReference type="ARBA" id="ARBA00023211"/>
    </source>
</evidence>
<keyword evidence="10" id="KW-0464">Manganese</keyword>
<keyword evidence="2 12" id="KW-0540">Nuclease</keyword>
<dbReference type="PANTHER" id="PTHR33877:SF2">
    <property type="entry name" value="OS07G0170200 PROTEIN"/>
    <property type="match status" value="1"/>
</dbReference>
<evidence type="ECO:0000256" key="8">
    <source>
        <dbReference type="ARBA" id="ARBA00023118"/>
    </source>
</evidence>
<gene>
    <name evidence="14" type="ORF">THTE_1066</name>
</gene>
<comment type="cofactor">
    <cofactor evidence="1">
        <name>Mg(2+)</name>
        <dbReference type="ChEBI" id="CHEBI:18420"/>
    </cofactor>
</comment>
<dbReference type="GO" id="GO:0051607">
    <property type="term" value="P:defense response to virus"/>
    <property type="evidence" value="ECO:0007669"/>
    <property type="project" value="UniProtKB-KW"/>
</dbReference>
<dbReference type="GO" id="GO:0003723">
    <property type="term" value="F:RNA binding"/>
    <property type="evidence" value="ECO:0007669"/>
    <property type="project" value="UniProtKB-UniRule"/>
</dbReference>
<reference evidence="14 15" key="1">
    <citation type="journal article" name="Front. Microbiol.">
        <title>Sugar Metabolism of the First Thermophilic Planctomycete Thermogutta terrifontis: Comparative Genomic and Transcriptomic Approaches.</title>
        <authorList>
            <person name="Elcheninov A.G."/>
            <person name="Menzel P."/>
            <person name="Gudbergsdottir S.R."/>
            <person name="Slesarev A.I."/>
            <person name="Kadnikov V.V."/>
            <person name="Krogh A."/>
            <person name="Bonch-Osmolovskaya E.A."/>
            <person name="Peng X."/>
            <person name="Kublanov I.V."/>
        </authorList>
    </citation>
    <scope>NUCLEOTIDE SEQUENCE [LARGE SCALE GENOMIC DNA]</scope>
    <source>
        <strain evidence="14 15">R1</strain>
    </source>
</reference>
<keyword evidence="8" id="KW-0051">Antiviral defense</keyword>
<proteinExistence type="predicted"/>
<keyword evidence="6" id="KW-0460">Magnesium</keyword>
<dbReference type="PANTHER" id="PTHR33877">
    <property type="entry name" value="SLL1193 PROTEIN"/>
    <property type="match status" value="1"/>
</dbReference>
<dbReference type="InterPro" id="IPR052892">
    <property type="entry name" value="NA-targeting_endonuclease"/>
</dbReference>
<keyword evidence="15" id="KW-1185">Reference proteome</keyword>
<keyword evidence="3" id="KW-0479">Metal-binding</keyword>
<dbReference type="SMART" id="SM00507">
    <property type="entry name" value="HNHc"/>
    <property type="match status" value="1"/>
</dbReference>
<dbReference type="Pfam" id="PF01844">
    <property type="entry name" value="HNH"/>
    <property type="match status" value="1"/>
</dbReference>
<evidence type="ECO:0000256" key="4">
    <source>
        <dbReference type="ARBA" id="ARBA00022759"/>
    </source>
</evidence>
<dbReference type="Gene3D" id="1.10.30.50">
    <property type="match status" value="1"/>
</dbReference>
<evidence type="ECO:0000313" key="15">
    <source>
        <dbReference type="Proteomes" id="UP000215086"/>
    </source>
</evidence>
<dbReference type="Proteomes" id="UP000215086">
    <property type="component" value="Chromosome"/>
</dbReference>
<dbReference type="GO" id="GO:0003677">
    <property type="term" value="F:DNA binding"/>
    <property type="evidence" value="ECO:0007669"/>
    <property type="project" value="UniProtKB-UniRule"/>
</dbReference>
<evidence type="ECO:0000256" key="7">
    <source>
        <dbReference type="ARBA" id="ARBA00022884"/>
    </source>
</evidence>
<keyword evidence="5 12" id="KW-0378">Hydrolase</keyword>
<dbReference type="GO" id="GO:0004519">
    <property type="term" value="F:endonuclease activity"/>
    <property type="evidence" value="ECO:0007669"/>
    <property type="project" value="UniProtKB-UniRule"/>
</dbReference>
<dbReference type="GO" id="GO:0016787">
    <property type="term" value="F:hydrolase activity"/>
    <property type="evidence" value="ECO:0007669"/>
    <property type="project" value="UniProtKB-KW"/>
</dbReference>
<dbReference type="InterPro" id="IPR002711">
    <property type="entry name" value="HNH"/>
</dbReference>
<evidence type="ECO:0000256" key="1">
    <source>
        <dbReference type="ARBA" id="ARBA00001946"/>
    </source>
</evidence>
<comment type="subunit">
    <text evidence="11">Monomer. Binds crRNA and tracrRNA.</text>
</comment>
<evidence type="ECO:0000256" key="5">
    <source>
        <dbReference type="ARBA" id="ARBA00022801"/>
    </source>
</evidence>
<evidence type="ECO:0000313" key="14">
    <source>
        <dbReference type="EMBL" id="ASV73668.1"/>
    </source>
</evidence>
<dbReference type="EMBL" id="CP018477">
    <property type="protein sequence ID" value="ASV73668.1"/>
    <property type="molecule type" value="Genomic_DNA"/>
</dbReference>
<dbReference type="GO" id="GO:0008270">
    <property type="term" value="F:zinc ion binding"/>
    <property type="evidence" value="ECO:0007669"/>
    <property type="project" value="InterPro"/>
</dbReference>
<evidence type="ECO:0000256" key="2">
    <source>
        <dbReference type="ARBA" id="ARBA00022722"/>
    </source>
</evidence>
<accession>A0A286RCI5</accession>
<evidence type="ECO:0000256" key="6">
    <source>
        <dbReference type="ARBA" id="ARBA00022842"/>
    </source>
</evidence>
<keyword evidence="7" id="KW-0694">RNA-binding</keyword>
<dbReference type="AlphaFoldDB" id="A0A286RCI5"/>
<organism evidence="14 15">
    <name type="scientific">Thermogutta terrifontis</name>
    <dbReference type="NCBI Taxonomy" id="1331910"/>
    <lineage>
        <taxon>Bacteria</taxon>
        <taxon>Pseudomonadati</taxon>
        <taxon>Planctomycetota</taxon>
        <taxon>Planctomycetia</taxon>
        <taxon>Pirellulales</taxon>
        <taxon>Thermoguttaceae</taxon>
        <taxon>Thermogutta</taxon>
    </lineage>
</organism>
<sequence>MVYQGTALIVDPEDFSTYTWSDWTQLTPAEGESFIQGVSFRLRVPEVITLREYDGVPHSGVPFSRRNLFKRDHNTCQYCGKQCPPDQLTIDHVIPRARGGESTWENCVLACVDCNRKKGNRTPEEAGMKLRRKPTRPKWRPIYAAREIRIESWNRFISEAYWNVTLER</sequence>
<name>A0A286RCI5_9BACT</name>
<protein>
    <submittedName>
        <fullName evidence="14">HNH endonuclease family protein</fullName>
    </submittedName>
</protein>
<keyword evidence="4 12" id="KW-0255">Endonuclease</keyword>
<feature type="domain" description="HNH Cas9-type" evidence="13">
    <location>
        <begin position="19"/>
        <end position="168"/>
    </location>
</feature>